<organism evidence="2 3">
    <name type="scientific">Erythranthe guttata</name>
    <name type="common">Yellow monkey flower</name>
    <name type="synonym">Mimulus guttatus</name>
    <dbReference type="NCBI Taxonomy" id="4155"/>
    <lineage>
        <taxon>Eukaryota</taxon>
        <taxon>Viridiplantae</taxon>
        <taxon>Streptophyta</taxon>
        <taxon>Embryophyta</taxon>
        <taxon>Tracheophyta</taxon>
        <taxon>Spermatophyta</taxon>
        <taxon>Magnoliopsida</taxon>
        <taxon>eudicotyledons</taxon>
        <taxon>Gunneridae</taxon>
        <taxon>Pentapetalae</taxon>
        <taxon>asterids</taxon>
        <taxon>lamiids</taxon>
        <taxon>Lamiales</taxon>
        <taxon>Phrymaceae</taxon>
        <taxon>Erythranthe</taxon>
    </lineage>
</organism>
<evidence type="ECO:0000313" key="2">
    <source>
        <dbReference type="EMBL" id="EYU40756.1"/>
    </source>
</evidence>
<reference evidence="2 3" key="1">
    <citation type="journal article" date="2013" name="Proc. Natl. Acad. Sci. U.S.A.">
        <title>Fine-scale variation in meiotic recombination in Mimulus inferred from population shotgun sequencing.</title>
        <authorList>
            <person name="Hellsten U."/>
            <person name="Wright K.M."/>
            <person name="Jenkins J."/>
            <person name="Shu S."/>
            <person name="Yuan Y."/>
            <person name="Wessler S.R."/>
            <person name="Schmutz J."/>
            <person name="Willis J.H."/>
            <person name="Rokhsar D.S."/>
        </authorList>
    </citation>
    <scope>NUCLEOTIDE SEQUENCE [LARGE SCALE GENOMIC DNA]</scope>
    <source>
        <strain evidence="3">cv. DUN x IM62</strain>
    </source>
</reference>
<keyword evidence="3" id="KW-1185">Reference proteome</keyword>
<dbReference type="Proteomes" id="UP000030748">
    <property type="component" value="Unassembled WGS sequence"/>
</dbReference>
<dbReference type="PROSITE" id="PS50181">
    <property type="entry name" value="FBOX"/>
    <property type="match status" value="1"/>
</dbReference>
<dbReference type="PANTHER" id="PTHR31639:SF42">
    <property type="entry name" value="OS02G0160200 PROTEIN"/>
    <property type="match status" value="1"/>
</dbReference>
<dbReference type="CDD" id="cd22160">
    <property type="entry name" value="F-box_AtFBL13-like"/>
    <property type="match status" value="1"/>
</dbReference>
<accession>A0A022RKM3</accession>
<name>A0A022RKM3_ERYGU</name>
<evidence type="ECO:0000313" key="3">
    <source>
        <dbReference type="Proteomes" id="UP000030748"/>
    </source>
</evidence>
<dbReference type="Pfam" id="PF24758">
    <property type="entry name" value="LRR_At5g56370"/>
    <property type="match status" value="1"/>
</dbReference>
<dbReference type="AlphaFoldDB" id="A0A022RKM3"/>
<dbReference type="SUPFAM" id="SSF52047">
    <property type="entry name" value="RNI-like"/>
    <property type="match status" value="1"/>
</dbReference>
<dbReference type="EMBL" id="KI630378">
    <property type="protein sequence ID" value="EYU40756.1"/>
    <property type="molecule type" value="Genomic_DNA"/>
</dbReference>
<protein>
    <recommendedName>
        <fullName evidence="1">F-box domain-containing protein</fullName>
    </recommendedName>
</protein>
<dbReference type="InterPro" id="IPR032675">
    <property type="entry name" value="LRR_dom_sf"/>
</dbReference>
<sequence>MKRGKGEDGSKSIDRISELPQCILQRILYFMSQEDAVRTSVLSKSWREIWCTRPNLDLSDATFKGNNGEFISVLENTLRRYCEQRLSLDECSLSCTSFDSTSVSLIEKWIPLITSAGVKNFRLSIVPAHFGHVKLPSVVFETESLRDLHVERFILDQKAIEKTVLFKHLKKLRLEQVCIHDRIFQKIISSCPLIETMFLKSCNTIRSIKASNLRRLKDFYFSSWSDEEDCSIEIYPTSIETIQIESGNILLHQGSNFLNLTSLFLDHVTLSSLDHFSSCKFPSLENVAILYCNGLEESLEESHLHIDAPNISTFGYHGLLIPSISFATTSTEWSSCLYLLMRSDPSFWLLKLHKLLDSLRQSEISVTIHQFRMNDEDIFQENLDLVQDIKGGNKPAVPLEDLKLQGDLSYFSPLLNGLFCICRPRKIGAINYMNAESVLKNLMQGENGNYQDQLRQLWLPDLEEVSLEIYDKNRREWDPTSLSDLPDYEVGKRISTRFALKWRESFWFVFLQRDTRLDEII</sequence>
<proteinExistence type="predicted"/>
<dbReference type="Pfam" id="PF00646">
    <property type="entry name" value="F-box"/>
    <property type="match status" value="1"/>
</dbReference>
<feature type="domain" description="F-box" evidence="1">
    <location>
        <begin position="13"/>
        <end position="49"/>
    </location>
</feature>
<dbReference type="SUPFAM" id="SSF81383">
    <property type="entry name" value="F-box domain"/>
    <property type="match status" value="1"/>
</dbReference>
<dbReference type="InterPro" id="IPR001810">
    <property type="entry name" value="F-box_dom"/>
</dbReference>
<dbReference type="PANTHER" id="PTHR31639">
    <property type="entry name" value="F-BOX PROTEIN-LIKE"/>
    <property type="match status" value="1"/>
</dbReference>
<dbReference type="InterPro" id="IPR055411">
    <property type="entry name" value="LRR_FXL15/At3g58940/PEG3-like"/>
</dbReference>
<dbReference type="eggNOG" id="ENOG502S269">
    <property type="taxonomic scope" value="Eukaryota"/>
</dbReference>
<dbReference type="Gene3D" id="3.80.10.10">
    <property type="entry name" value="Ribonuclease Inhibitor"/>
    <property type="match status" value="1"/>
</dbReference>
<dbReference type="InterPro" id="IPR036047">
    <property type="entry name" value="F-box-like_dom_sf"/>
</dbReference>
<gene>
    <name evidence="2" type="ORF">MIMGU_mgv1a026729mg</name>
</gene>
<dbReference type="InterPro" id="IPR053781">
    <property type="entry name" value="F-box_AtFBL13-like"/>
</dbReference>
<evidence type="ECO:0000259" key="1">
    <source>
        <dbReference type="PROSITE" id="PS50181"/>
    </source>
</evidence>